<proteinExistence type="predicted"/>
<feature type="region of interest" description="Disordered" evidence="1">
    <location>
        <begin position="1"/>
        <end position="39"/>
    </location>
</feature>
<protein>
    <submittedName>
        <fullName evidence="3">Uncharacterized protein</fullName>
    </submittedName>
</protein>
<name>A0A7S4NKQ8_GUITH</name>
<organism evidence="3">
    <name type="scientific">Guillardia theta</name>
    <name type="common">Cryptophyte</name>
    <name type="synonym">Cryptomonas phi</name>
    <dbReference type="NCBI Taxonomy" id="55529"/>
    <lineage>
        <taxon>Eukaryota</taxon>
        <taxon>Cryptophyceae</taxon>
        <taxon>Pyrenomonadales</taxon>
        <taxon>Geminigeraceae</taxon>
        <taxon>Guillardia</taxon>
    </lineage>
</organism>
<feature type="compositionally biased region" description="Polar residues" evidence="1">
    <location>
        <begin position="26"/>
        <end position="38"/>
    </location>
</feature>
<accession>A0A7S4NKQ8</accession>
<keyword evidence="2" id="KW-0812">Transmembrane</keyword>
<reference evidence="3" key="1">
    <citation type="submission" date="2021-01" db="EMBL/GenBank/DDBJ databases">
        <authorList>
            <person name="Corre E."/>
            <person name="Pelletier E."/>
            <person name="Niang G."/>
            <person name="Scheremetjew M."/>
            <person name="Finn R."/>
            <person name="Kale V."/>
            <person name="Holt S."/>
            <person name="Cochrane G."/>
            <person name="Meng A."/>
            <person name="Brown T."/>
            <person name="Cohen L."/>
        </authorList>
    </citation>
    <scope>NUCLEOTIDE SEQUENCE</scope>
    <source>
        <strain evidence="3">CCMP 2712</strain>
    </source>
</reference>
<gene>
    <name evidence="3" type="ORF">GTHE00462_LOCUS11737</name>
</gene>
<keyword evidence="2" id="KW-1133">Transmembrane helix</keyword>
<evidence type="ECO:0000313" key="3">
    <source>
        <dbReference type="EMBL" id="CAE2292390.1"/>
    </source>
</evidence>
<keyword evidence="2" id="KW-0472">Membrane</keyword>
<feature type="transmembrane region" description="Helical" evidence="2">
    <location>
        <begin position="67"/>
        <end position="89"/>
    </location>
</feature>
<sequence length="105" mass="11251">MKSSCEILPSPSTSASSIYSSTSSARTRPSVSFSSTARSSERLMFRSPSSSSCVKASLISATTSQSFIFFVIICFFSASLIAFGSTHVAELQEVDLPPHLVHHLL</sequence>
<feature type="compositionally biased region" description="Low complexity" evidence="1">
    <location>
        <begin position="9"/>
        <end position="25"/>
    </location>
</feature>
<dbReference type="AlphaFoldDB" id="A0A7S4NKQ8"/>
<evidence type="ECO:0000256" key="2">
    <source>
        <dbReference type="SAM" id="Phobius"/>
    </source>
</evidence>
<dbReference type="EMBL" id="HBKN01015064">
    <property type="protein sequence ID" value="CAE2292390.1"/>
    <property type="molecule type" value="Transcribed_RNA"/>
</dbReference>
<evidence type="ECO:0000256" key="1">
    <source>
        <dbReference type="SAM" id="MobiDB-lite"/>
    </source>
</evidence>